<name>A0ABU1SUD7_9HYPH</name>
<dbReference type="Proteomes" id="UP001250791">
    <property type="component" value="Unassembled WGS sequence"/>
</dbReference>
<dbReference type="EMBL" id="JAVDUP010000005">
    <property type="protein sequence ID" value="MDR6902513.1"/>
    <property type="molecule type" value="Genomic_DNA"/>
</dbReference>
<sequence>MFQVVKFLGRETGCRGMSLRCGGKTSIDDPSDFRAAGAAIRSGIRCHTDSLDAVTSIANGAEYEAKV</sequence>
<evidence type="ECO:0000313" key="2">
    <source>
        <dbReference type="Proteomes" id="UP001250791"/>
    </source>
</evidence>
<proteinExistence type="predicted"/>
<gene>
    <name evidence="1" type="ORF">J2W52_004146</name>
</gene>
<protein>
    <submittedName>
        <fullName evidence="1">Uncharacterized protein</fullName>
    </submittedName>
</protein>
<keyword evidence="2" id="KW-1185">Reference proteome</keyword>
<comment type="caution">
    <text evidence="1">The sequence shown here is derived from an EMBL/GenBank/DDBJ whole genome shotgun (WGS) entry which is preliminary data.</text>
</comment>
<reference evidence="1 2" key="1">
    <citation type="submission" date="2023-07" db="EMBL/GenBank/DDBJ databases">
        <title>Sorghum-associated microbial communities from plants grown in Nebraska, USA.</title>
        <authorList>
            <person name="Schachtman D."/>
        </authorList>
    </citation>
    <scope>NUCLEOTIDE SEQUENCE [LARGE SCALE GENOMIC DNA]</scope>
    <source>
        <strain evidence="1 2">3199</strain>
    </source>
</reference>
<organism evidence="1 2">
    <name type="scientific">Rhizobium miluonense</name>
    <dbReference type="NCBI Taxonomy" id="411945"/>
    <lineage>
        <taxon>Bacteria</taxon>
        <taxon>Pseudomonadati</taxon>
        <taxon>Pseudomonadota</taxon>
        <taxon>Alphaproteobacteria</taxon>
        <taxon>Hyphomicrobiales</taxon>
        <taxon>Rhizobiaceae</taxon>
        <taxon>Rhizobium/Agrobacterium group</taxon>
        <taxon>Rhizobium</taxon>
    </lineage>
</organism>
<accession>A0ABU1SUD7</accession>
<evidence type="ECO:0000313" key="1">
    <source>
        <dbReference type="EMBL" id="MDR6902513.1"/>
    </source>
</evidence>